<dbReference type="InterPro" id="IPR058240">
    <property type="entry name" value="rSAM_sf"/>
</dbReference>
<evidence type="ECO:0000313" key="17">
    <source>
        <dbReference type="EMBL" id="MBB6478558.1"/>
    </source>
</evidence>
<evidence type="ECO:0000256" key="3">
    <source>
        <dbReference type="ARBA" id="ARBA00022485"/>
    </source>
</evidence>
<evidence type="ECO:0000256" key="7">
    <source>
        <dbReference type="ARBA" id="ARBA00022723"/>
    </source>
</evidence>
<feature type="domain" description="Radical SAM core" evidence="16">
    <location>
        <begin position="138"/>
        <end position="368"/>
    </location>
</feature>
<dbReference type="PROSITE" id="PS51918">
    <property type="entry name" value="RADICAL_SAM"/>
    <property type="match status" value="1"/>
</dbReference>
<feature type="domain" description="TRAM" evidence="14">
    <location>
        <begin position="370"/>
        <end position="433"/>
    </location>
</feature>
<comment type="function">
    <text evidence="2">Catalyzes the methylthiolation of N6-(dimethylallyl)adenosine (i(6)A), leading to the formation of 2-methylthio-N6-(dimethylallyl)adenosine (ms(2)i(6)A) at position 37 in tRNAs that read codons beginning with uridine.</text>
</comment>
<protein>
    <recommendedName>
        <fullName evidence="11">tRNA-2-methylthio-N(6)-dimethylallyladenosine synthase</fullName>
        <ecNumber evidence="10">2.8.4.3</ecNumber>
    </recommendedName>
    <alternativeName>
        <fullName evidence="13">(Dimethylallyl)adenosine tRNA methylthiotransferase MiaB</fullName>
    </alternativeName>
    <alternativeName>
        <fullName evidence="12">tRNA-i(6)A37 methylthiotransferase</fullName>
    </alternativeName>
</protein>
<dbReference type="PROSITE" id="PS50926">
    <property type="entry name" value="TRAM"/>
    <property type="match status" value="1"/>
</dbReference>
<comment type="cofactor">
    <cofactor evidence="1">
        <name>[4Fe-4S] cluster</name>
        <dbReference type="ChEBI" id="CHEBI:49883"/>
    </cofactor>
</comment>
<comment type="caution">
    <text evidence="17">The sequence shown here is derived from an EMBL/GenBank/DDBJ whole genome shotgun (WGS) entry which is preliminary data.</text>
</comment>
<keyword evidence="6" id="KW-0949">S-adenosyl-L-methionine</keyword>
<evidence type="ECO:0000313" key="18">
    <source>
        <dbReference type="Proteomes" id="UP000587760"/>
    </source>
</evidence>
<reference evidence="17 18" key="1">
    <citation type="submission" date="2020-08" db="EMBL/GenBank/DDBJ databases">
        <title>Genomic Encyclopedia of Type Strains, Phase IV (KMG-IV): sequencing the most valuable type-strain genomes for metagenomic binning, comparative biology and taxonomic classification.</title>
        <authorList>
            <person name="Goeker M."/>
        </authorList>
    </citation>
    <scope>NUCLEOTIDE SEQUENCE [LARGE SCALE GENOMIC DNA]</scope>
    <source>
        <strain evidence="17 18">DSM 2461</strain>
    </source>
</reference>
<accession>A0A841R717</accession>
<evidence type="ECO:0000256" key="11">
    <source>
        <dbReference type="ARBA" id="ARBA00068570"/>
    </source>
</evidence>
<gene>
    <name evidence="17" type="ORF">HNR50_000191</name>
</gene>
<dbReference type="FunFam" id="3.80.30.20:FF:000001">
    <property type="entry name" value="tRNA-2-methylthio-N(6)-dimethylallyladenosine synthase 2"/>
    <property type="match status" value="1"/>
</dbReference>
<keyword evidence="3" id="KW-0004">4Fe-4S</keyword>
<evidence type="ECO:0000256" key="13">
    <source>
        <dbReference type="ARBA" id="ARBA00081141"/>
    </source>
</evidence>
<dbReference type="CDD" id="cd01335">
    <property type="entry name" value="Radical_SAM"/>
    <property type="match status" value="1"/>
</dbReference>
<evidence type="ECO:0000256" key="10">
    <source>
        <dbReference type="ARBA" id="ARBA00033765"/>
    </source>
</evidence>
<dbReference type="InterPro" id="IPR007197">
    <property type="entry name" value="rSAM"/>
</dbReference>
<dbReference type="InterPro" id="IPR005839">
    <property type="entry name" value="Methylthiotransferase"/>
</dbReference>
<dbReference type="PANTHER" id="PTHR43020">
    <property type="entry name" value="CDK5 REGULATORY SUBUNIT-ASSOCIATED PROTEIN 1"/>
    <property type="match status" value="1"/>
</dbReference>
<dbReference type="Proteomes" id="UP000587760">
    <property type="component" value="Unassembled WGS sequence"/>
</dbReference>
<keyword evidence="18" id="KW-1185">Reference proteome</keyword>
<evidence type="ECO:0000256" key="12">
    <source>
        <dbReference type="ARBA" id="ARBA00080698"/>
    </source>
</evidence>
<dbReference type="Gene3D" id="3.40.50.12160">
    <property type="entry name" value="Methylthiotransferase, N-terminal domain"/>
    <property type="match status" value="1"/>
</dbReference>
<dbReference type="PANTHER" id="PTHR43020:SF2">
    <property type="entry name" value="MITOCHONDRIAL TRNA METHYLTHIOTRANSFERASE CDK5RAP1"/>
    <property type="match status" value="1"/>
</dbReference>
<dbReference type="InterPro" id="IPR020612">
    <property type="entry name" value="Methylthiotransferase_CS"/>
</dbReference>
<dbReference type="PROSITE" id="PS51449">
    <property type="entry name" value="MTTASE_N"/>
    <property type="match status" value="1"/>
</dbReference>
<dbReference type="SFLD" id="SFLDG01082">
    <property type="entry name" value="B12-binding_domain_containing"/>
    <property type="match status" value="1"/>
</dbReference>
<name>A0A841R717_9SPIO</name>
<dbReference type="InterPro" id="IPR038135">
    <property type="entry name" value="Methylthiotransferase_N_sf"/>
</dbReference>
<dbReference type="GO" id="GO:0005829">
    <property type="term" value="C:cytosol"/>
    <property type="evidence" value="ECO:0007669"/>
    <property type="project" value="TreeGrafter"/>
</dbReference>
<dbReference type="Pfam" id="PF01938">
    <property type="entry name" value="TRAM"/>
    <property type="match status" value="1"/>
</dbReference>
<dbReference type="Pfam" id="PF00919">
    <property type="entry name" value="UPF0004"/>
    <property type="match status" value="1"/>
</dbReference>
<evidence type="ECO:0000259" key="15">
    <source>
        <dbReference type="PROSITE" id="PS51449"/>
    </source>
</evidence>
<keyword evidence="8" id="KW-0408">Iron</keyword>
<dbReference type="NCBIfam" id="TIGR00089">
    <property type="entry name" value="MiaB/RimO family radical SAM methylthiotransferase"/>
    <property type="match status" value="1"/>
</dbReference>
<dbReference type="EC" id="2.8.4.3" evidence="10"/>
<evidence type="ECO:0000256" key="6">
    <source>
        <dbReference type="ARBA" id="ARBA00022691"/>
    </source>
</evidence>
<evidence type="ECO:0000256" key="1">
    <source>
        <dbReference type="ARBA" id="ARBA00001966"/>
    </source>
</evidence>
<dbReference type="InterPro" id="IPR006638">
    <property type="entry name" value="Elp3/MiaA/NifB-like_rSAM"/>
</dbReference>
<dbReference type="AlphaFoldDB" id="A0A841R717"/>
<evidence type="ECO:0000256" key="5">
    <source>
        <dbReference type="ARBA" id="ARBA00022679"/>
    </source>
</evidence>
<dbReference type="PROSITE" id="PS01278">
    <property type="entry name" value="MTTASE_RADICAL"/>
    <property type="match status" value="1"/>
</dbReference>
<evidence type="ECO:0000256" key="8">
    <source>
        <dbReference type="ARBA" id="ARBA00023004"/>
    </source>
</evidence>
<dbReference type="Pfam" id="PF04055">
    <property type="entry name" value="Radical_SAM"/>
    <property type="match status" value="1"/>
</dbReference>
<dbReference type="SFLD" id="SFLDS00029">
    <property type="entry name" value="Radical_SAM"/>
    <property type="match status" value="1"/>
</dbReference>
<feature type="domain" description="MTTase N-terminal" evidence="15">
    <location>
        <begin position="4"/>
        <end position="120"/>
    </location>
</feature>
<keyword evidence="5 17" id="KW-0808">Transferase</keyword>
<evidence type="ECO:0000256" key="4">
    <source>
        <dbReference type="ARBA" id="ARBA00022490"/>
    </source>
</evidence>
<dbReference type="GO" id="GO:0046872">
    <property type="term" value="F:metal ion binding"/>
    <property type="evidence" value="ECO:0007669"/>
    <property type="project" value="UniProtKB-KW"/>
</dbReference>
<evidence type="ECO:0000256" key="9">
    <source>
        <dbReference type="ARBA" id="ARBA00023014"/>
    </source>
</evidence>
<evidence type="ECO:0000259" key="14">
    <source>
        <dbReference type="PROSITE" id="PS50926"/>
    </source>
</evidence>
<dbReference type="EMBL" id="JACHGJ010000001">
    <property type="protein sequence ID" value="MBB6478558.1"/>
    <property type="molecule type" value="Genomic_DNA"/>
</dbReference>
<evidence type="ECO:0000256" key="2">
    <source>
        <dbReference type="ARBA" id="ARBA00003234"/>
    </source>
</evidence>
<dbReference type="GO" id="GO:0035597">
    <property type="term" value="F:tRNA-2-methylthio-N(6)-dimethylallyladenosine(37) synthase activity"/>
    <property type="evidence" value="ECO:0007669"/>
    <property type="project" value="UniProtKB-EC"/>
</dbReference>
<evidence type="ECO:0000259" key="16">
    <source>
        <dbReference type="PROSITE" id="PS51918"/>
    </source>
</evidence>
<dbReference type="SMART" id="SM00729">
    <property type="entry name" value="Elp3"/>
    <property type="match status" value="1"/>
</dbReference>
<keyword evidence="7" id="KW-0479">Metal-binding</keyword>
<dbReference type="RefSeq" id="WP_184742514.1">
    <property type="nucleotide sequence ID" value="NZ_JACHGJ010000001.1"/>
</dbReference>
<dbReference type="NCBIfam" id="TIGR01574">
    <property type="entry name" value="miaB-methiolase"/>
    <property type="match status" value="1"/>
</dbReference>
<dbReference type="InterPro" id="IPR023404">
    <property type="entry name" value="rSAM_horseshoe"/>
</dbReference>
<keyword evidence="9" id="KW-0411">Iron-sulfur</keyword>
<dbReference type="InterPro" id="IPR013848">
    <property type="entry name" value="Methylthiotransferase_N"/>
</dbReference>
<dbReference type="InterPro" id="IPR002792">
    <property type="entry name" value="TRAM_dom"/>
</dbReference>
<dbReference type="GO" id="GO:0051539">
    <property type="term" value="F:4 iron, 4 sulfur cluster binding"/>
    <property type="evidence" value="ECO:0007669"/>
    <property type="project" value="UniProtKB-KW"/>
</dbReference>
<sequence length="437" mass="49334">MSEKKYWLENYGCQMNKAEAAALELELQAEGWIKAESEHEADLAIINTCTVRQSAENRIWGRIGHYKHLKKERDMKLVVMGCMAENRKDELTKKGSAVDIVAGTKGQKLLVKKLSGDYTGQEDFLEENRYSFHQSHGSVDSINALVPIMHGCNNFCTYCIVPYVRGREVSRDAEEILGEVKSLVEKGVKDVTFLGQNVNTYIDKEADVNFAGLLRRTARETGVKRIRFLSAHPKDLTDDIIEVMASEDAVCKHLHLPVQHGSSKVLMEMNRRYTKEDYLLLVDKLKKAMPDISLTSDIMVGFPGETPGDLEELKDLMRKVRFSEAFTYFYNPREGTKAFGREDSLPDEIKKARLAEIIALQRDITAGEFDKRIGSTVEVIAEHVSKKSDEEILGRTERNETVLFKGTKDLIGKILTVKITSLKGQTFFGEEVPCPGE</sequence>
<organism evidence="17 18">
    <name type="scientific">Spirochaeta isovalerica</name>
    <dbReference type="NCBI Taxonomy" id="150"/>
    <lineage>
        <taxon>Bacteria</taxon>
        <taxon>Pseudomonadati</taxon>
        <taxon>Spirochaetota</taxon>
        <taxon>Spirochaetia</taxon>
        <taxon>Spirochaetales</taxon>
        <taxon>Spirochaetaceae</taxon>
        <taxon>Spirochaeta</taxon>
    </lineage>
</organism>
<keyword evidence="4" id="KW-0963">Cytoplasm</keyword>
<dbReference type="FunFam" id="3.40.50.12160:FF:000003">
    <property type="entry name" value="CDK5 regulatory subunit-associated protein 1"/>
    <property type="match status" value="1"/>
</dbReference>
<dbReference type="SUPFAM" id="SSF102114">
    <property type="entry name" value="Radical SAM enzymes"/>
    <property type="match status" value="1"/>
</dbReference>
<dbReference type="InterPro" id="IPR006463">
    <property type="entry name" value="MiaB_methiolase"/>
</dbReference>
<dbReference type="SFLD" id="SFLDG01061">
    <property type="entry name" value="methylthiotransferase"/>
    <property type="match status" value="1"/>
</dbReference>
<dbReference type="Gene3D" id="3.80.30.20">
    <property type="entry name" value="tm_1862 like domain"/>
    <property type="match status" value="1"/>
</dbReference>
<proteinExistence type="predicted"/>
<dbReference type="SFLD" id="SFLDF00273">
    <property type="entry name" value="(dimethylallyl)adenosine_tRNA"/>
    <property type="match status" value="1"/>
</dbReference>